<reference evidence="6" key="4">
    <citation type="journal article" date="2015" name="G3 (Bethesda)">
        <title>Genome sequences of three phytopathogenic species of the Magnaporthaceae family of fungi.</title>
        <authorList>
            <person name="Okagaki L.H."/>
            <person name="Nunes C.C."/>
            <person name="Sailsbery J."/>
            <person name="Clay B."/>
            <person name="Brown D."/>
            <person name="John T."/>
            <person name="Oh Y."/>
            <person name="Young N."/>
            <person name="Fitzgerald M."/>
            <person name="Haas B.J."/>
            <person name="Zeng Q."/>
            <person name="Young S."/>
            <person name="Adiconis X."/>
            <person name="Fan L."/>
            <person name="Levin J.Z."/>
            <person name="Mitchell T.K."/>
            <person name="Okubara P.A."/>
            <person name="Farman M.L."/>
            <person name="Kohn L.M."/>
            <person name="Birren B."/>
            <person name="Ma L.-J."/>
            <person name="Dean R.A."/>
        </authorList>
    </citation>
    <scope>NUCLEOTIDE SEQUENCE</scope>
    <source>
        <strain evidence="6">ATCC 64411 / 73-15</strain>
    </source>
</reference>
<feature type="domain" description="Berberine/berberine-like" evidence="4">
    <location>
        <begin position="365"/>
        <end position="405"/>
    </location>
</feature>
<dbReference type="GO" id="GO:0016491">
    <property type="term" value="F:oxidoreductase activity"/>
    <property type="evidence" value="ECO:0007669"/>
    <property type="project" value="UniProtKB-KW"/>
</dbReference>
<dbReference type="OMA" id="SHINSTW"/>
<dbReference type="VEuPathDB" id="FungiDB:MAPG_05951"/>
<dbReference type="STRING" id="644358.A0A0C4E0R8"/>
<dbReference type="GO" id="GO:0050660">
    <property type="term" value="F:flavin adenine dinucleotide binding"/>
    <property type="evidence" value="ECO:0007669"/>
    <property type="project" value="InterPro"/>
</dbReference>
<organism evidence="6 7">
    <name type="scientific">Magnaporthiopsis poae (strain ATCC 64411 / 73-15)</name>
    <name type="common">Kentucky bluegrass fungus</name>
    <name type="synonym">Magnaporthe poae</name>
    <dbReference type="NCBI Taxonomy" id="644358"/>
    <lineage>
        <taxon>Eukaryota</taxon>
        <taxon>Fungi</taxon>
        <taxon>Dikarya</taxon>
        <taxon>Ascomycota</taxon>
        <taxon>Pezizomycotina</taxon>
        <taxon>Sordariomycetes</taxon>
        <taxon>Sordariomycetidae</taxon>
        <taxon>Magnaporthales</taxon>
        <taxon>Magnaporthaceae</taxon>
        <taxon>Magnaporthiopsis</taxon>
    </lineage>
</organism>
<dbReference type="Gene3D" id="3.30.465.10">
    <property type="match status" value="1"/>
</dbReference>
<dbReference type="EMBL" id="ADBL01001424">
    <property type="status" value="NOT_ANNOTATED_CDS"/>
    <property type="molecule type" value="Genomic_DNA"/>
</dbReference>
<dbReference type="Proteomes" id="UP000011715">
    <property type="component" value="Unassembled WGS sequence"/>
</dbReference>
<feature type="region of interest" description="Disordered" evidence="3">
    <location>
        <begin position="1"/>
        <end position="20"/>
    </location>
</feature>
<dbReference type="InterPro" id="IPR036318">
    <property type="entry name" value="FAD-bd_PCMH-like_sf"/>
</dbReference>
<protein>
    <recommendedName>
        <fullName evidence="4">Berberine/berberine-like domain-containing protein</fullName>
    </recommendedName>
</protein>
<reference evidence="7" key="2">
    <citation type="submission" date="2010-05" db="EMBL/GenBank/DDBJ databases">
        <title>The genome sequence of Magnaporthe poae strain ATCC 64411.</title>
        <authorList>
            <person name="Ma L.-J."/>
            <person name="Dead R."/>
            <person name="Young S."/>
            <person name="Zeng Q."/>
            <person name="Koehrsen M."/>
            <person name="Alvarado L."/>
            <person name="Berlin A."/>
            <person name="Chapman S.B."/>
            <person name="Chen Z."/>
            <person name="Freedman E."/>
            <person name="Gellesch M."/>
            <person name="Goldberg J."/>
            <person name="Griggs A."/>
            <person name="Gujja S."/>
            <person name="Heilman E.R."/>
            <person name="Heiman D."/>
            <person name="Hepburn T."/>
            <person name="Howarth C."/>
            <person name="Jen D."/>
            <person name="Larson L."/>
            <person name="Mehta T."/>
            <person name="Neiman D."/>
            <person name="Pearson M."/>
            <person name="Roberts A."/>
            <person name="Saif S."/>
            <person name="Shea T."/>
            <person name="Shenoy N."/>
            <person name="Sisk P."/>
            <person name="Stolte C."/>
            <person name="Sykes S."/>
            <person name="Walk T."/>
            <person name="White J."/>
            <person name="Yandava C."/>
            <person name="Haas B."/>
            <person name="Nusbaum C."/>
            <person name="Birren B."/>
        </authorList>
    </citation>
    <scope>NUCLEOTIDE SEQUENCE [LARGE SCALE GENOMIC DNA]</scope>
    <source>
        <strain evidence="7">ATCC 64411 / 73-15</strain>
    </source>
</reference>
<reference evidence="6" key="5">
    <citation type="submission" date="2015-06" db="UniProtKB">
        <authorList>
            <consortium name="EnsemblFungi"/>
        </authorList>
    </citation>
    <scope>IDENTIFICATION</scope>
    <source>
        <strain evidence="6">ATCC 64411</strain>
    </source>
</reference>
<dbReference type="Pfam" id="PF08031">
    <property type="entry name" value="BBE"/>
    <property type="match status" value="1"/>
</dbReference>
<dbReference type="InterPro" id="IPR050432">
    <property type="entry name" value="FAD-linked_Oxidoreductases_BP"/>
</dbReference>
<evidence type="ECO:0000313" key="6">
    <source>
        <dbReference type="EnsemblFungi" id="MAPG_05951T0"/>
    </source>
</evidence>
<reference evidence="5" key="3">
    <citation type="submission" date="2011-03" db="EMBL/GenBank/DDBJ databases">
        <title>Annotation of Magnaporthe poae ATCC 64411.</title>
        <authorList>
            <person name="Ma L.-J."/>
            <person name="Dead R."/>
            <person name="Young S.K."/>
            <person name="Zeng Q."/>
            <person name="Gargeya S."/>
            <person name="Fitzgerald M."/>
            <person name="Haas B."/>
            <person name="Abouelleil A."/>
            <person name="Alvarado L."/>
            <person name="Arachchi H.M."/>
            <person name="Berlin A."/>
            <person name="Brown A."/>
            <person name="Chapman S.B."/>
            <person name="Chen Z."/>
            <person name="Dunbar C."/>
            <person name="Freedman E."/>
            <person name="Gearin G."/>
            <person name="Gellesch M."/>
            <person name="Goldberg J."/>
            <person name="Griggs A."/>
            <person name="Gujja S."/>
            <person name="Heiman D."/>
            <person name="Howarth C."/>
            <person name="Larson L."/>
            <person name="Lui A."/>
            <person name="MacDonald P.J.P."/>
            <person name="Mehta T."/>
            <person name="Montmayeur A."/>
            <person name="Murphy C."/>
            <person name="Neiman D."/>
            <person name="Pearson M."/>
            <person name="Priest M."/>
            <person name="Roberts A."/>
            <person name="Saif S."/>
            <person name="Shea T."/>
            <person name="Shenoy N."/>
            <person name="Sisk P."/>
            <person name="Stolte C."/>
            <person name="Sykes S."/>
            <person name="Yandava C."/>
            <person name="Wortman J."/>
            <person name="Nusbaum C."/>
            <person name="Birren B."/>
        </authorList>
    </citation>
    <scope>NUCLEOTIDE SEQUENCE</scope>
    <source>
        <strain evidence="5">ATCC 64411</strain>
    </source>
</reference>
<dbReference type="Gene3D" id="3.40.462.20">
    <property type="match status" value="1"/>
</dbReference>
<dbReference type="EMBL" id="GL876970">
    <property type="protein sequence ID" value="KLU86944.1"/>
    <property type="molecule type" value="Genomic_DNA"/>
</dbReference>
<dbReference type="InterPro" id="IPR012951">
    <property type="entry name" value="BBE"/>
</dbReference>
<dbReference type="SUPFAM" id="SSF56176">
    <property type="entry name" value="FAD-binding/transporter-associated domain-like"/>
    <property type="match status" value="1"/>
</dbReference>
<proteinExistence type="inferred from homology"/>
<dbReference type="EMBL" id="ADBL01001423">
    <property type="status" value="NOT_ANNOTATED_CDS"/>
    <property type="molecule type" value="Genomic_DNA"/>
</dbReference>
<keyword evidence="2" id="KW-0560">Oxidoreductase</keyword>
<evidence type="ECO:0000313" key="5">
    <source>
        <dbReference type="EMBL" id="KLU86944.1"/>
    </source>
</evidence>
<gene>
    <name evidence="5" type="ORF">MAPG_05951</name>
</gene>
<keyword evidence="7" id="KW-1185">Reference proteome</keyword>
<comment type="similarity">
    <text evidence="1">Belongs to the oxygen-dependent FAD-linked oxidoreductase family.</text>
</comment>
<dbReference type="PANTHER" id="PTHR13878">
    <property type="entry name" value="GULONOLACTONE OXIDASE"/>
    <property type="match status" value="1"/>
</dbReference>
<accession>A0A0C4E0R8</accession>
<name>A0A0C4E0R8_MAGP6</name>
<sequence>MDSPSALLPRDKRLLPSGSQPSSDIPFYTLEEHWVSPALLDAFLNDPSSKVPGIPRPLEQLTEVGPIRLAAMDAGNVAVQVVSHATAGAGAIILGPRHGLAVDHVLEIEMVDPSGRLLTLNECMNKNLFYAVRGGGGSTFGVLTSVTIATVPSPRMMGLRFSITTDSANPHVFDMVAYFLSRIPDLLKAGGGGGLSSGIVGSVAMLDTDRPNDILEPFEALFSHINSTWPGFVFAANATSYPSFHAWYQENFDPTPAGYSTLAASRLLDREAITSNLTATKLAFEKFVEGGNAGVYMVAGPGVWNARPRGGGRTAVNPRWREAYLHAATGILFPSGSPGAASAASVKAKTRSAALGRLGAGGEGAYINEAHPDEDDWQHLFWGAEYLNLLRIKRAVDPDDVFWCHPCVGSEQWELVDGRLCRKQ</sequence>
<evidence type="ECO:0000256" key="2">
    <source>
        <dbReference type="ARBA" id="ARBA00023002"/>
    </source>
</evidence>
<dbReference type="InterPro" id="IPR016169">
    <property type="entry name" value="FAD-bd_PCMH_sub2"/>
</dbReference>
<reference evidence="5" key="1">
    <citation type="submission" date="2010-05" db="EMBL/GenBank/DDBJ databases">
        <title>The Genome Sequence of Magnaporthe poae strain ATCC 64411.</title>
        <authorList>
            <consortium name="The Broad Institute Genome Sequencing Platform"/>
            <consortium name="Broad Institute Genome Sequencing Center for Infectious Disease"/>
            <person name="Ma L.-J."/>
            <person name="Dead R."/>
            <person name="Young S."/>
            <person name="Zeng Q."/>
            <person name="Koehrsen M."/>
            <person name="Alvarado L."/>
            <person name="Berlin A."/>
            <person name="Chapman S.B."/>
            <person name="Chen Z."/>
            <person name="Freedman E."/>
            <person name="Gellesch M."/>
            <person name="Goldberg J."/>
            <person name="Griggs A."/>
            <person name="Gujja S."/>
            <person name="Heilman E.R."/>
            <person name="Heiman D."/>
            <person name="Hepburn T."/>
            <person name="Howarth C."/>
            <person name="Jen D."/>
            <person name="Larson L."/>
            <person name="Mehta T."/>
            <person name="Neiman D."/>
            <person name="Pearson M."/>
            <person name="Roberts A."/>
            <person name="Saif S."/>
            <person name="Shea T."/>
            <person name="Shenoy N."/>
            <person name="Sisk P."/>
            <person name="Stolte C."/>
            <person name="Sykes S."/>
            <person name="Walk T."/>
            <person name="White J."/>
            <person name="Yandava C."/>
            <person name="Haas B."/>
            <person name="Nusbaum C."/>
            <person name="Birren B."/>
        </authorList>
    </citation>
    <scope>NUCLEOTIDE SEQUENCE</scope>
    <source>
        <strain evidence="5">ATCC 64411</strain>
    </source>
</reference>
<evidence type="ECO:0000313" key="7">
    <source>
        <dbReference type="Proteomes" id="UP000011715"/>
    </source>
</evidence>
<evidence type="ECO:0000256" key="3">
    <source>
        <dbReference type="SAM" id="MobiDB-lite"/>
    </source>
</evidence>
<dbReference type="OrthoDB" id="9983560at2759"/>
<evidence type="ECO:0000259" key="4">
    <source>
        <dbReference type="Pfam" id="PF08031"/>
    </source>
</evidence>
<evidence type="ECO:0000256" key="1">
    <source>
        <dbReference type="ARBA" id="ARBA00005466"/>
    </source>
</evidence>
<dbReference type="AlphaFoldDB" id="A0A0C4E0R8"/>
<dbReference type="EnsemblFungi" id="MAPG_05951T0">
    <property type="protein sequence ID" value="MAPG_05951T0"/>
    <property type="gene ID" value="MAPG_05951"/>
</dbReference>
<dbReference type="eggNOG" id="ENOG502QQWK">
    <property type="taxonomic scope" value="Eukaryota"/>
</dbReference>
<dbReference type="PANTHER" id="PTHR13878:SF91">
    <property type="entry name" value="FAD BINDING DOMAIN PROTEIN (AFU_ORTHOLOGUE AFUA_6G12070)-RELATED"/>
    <property type="match status" value="1"/>
</dbReference>